<dbReference type="EMBL" id="FAXA01000030">
    <property type="protein sequence ID" value="CUV01245.1"/>
    <property type="molecule type" value="Genomic_DNA"/>
</dbReference>
<feature type="region of interest" description="Disordered" evidence="5">
    <location>
        <begin position="1"/>
        <end position="23"/>
    </location>
</feature>
<evidence type="ECO:0000259" key="7">
    <source>
        <dbReference type="Pfam" id="PF14691"/>
    </source>
</evidence>
<dbReference type="PRINTS" id="PR00419">
    <property type="entry name" value="ADXRDTASE"/>
</dbReference>
<dbReference type="InterPro" id="IPR023753">
    <property type="entry name" value="FAD/NAD-binding_dom"/>
</dbReference>
<dbReference type="GO" id="GO:0006537">
    <property type="term" value="P:glutamate biosynthetic process"/>
    <property type="evidence" value="ECO:0007669"/>
    <property type="project" value="UniProtKB-KW"/>
</dbReference>
<proteinExistence type="predicted"/>
<name>A0A160V7X9_9ZZZZ</name>
<keyword evidence="1" id="KW-0028">Amino-acid biosynthesis</keyword>
<evidence type="ECO:0000256" key="1">
    <source>
        <dbReference type="ARBA" id="ARBA00022605"/>
    </source>
</evidence>
<evidence type="ECO:0000256" key="2">
    <source>
        <dbReference type="ARBA" id="ARBA00023002"/>
    </source>
</evidence>
<dbReference type="SUPFAM" id="SSF51971">
    <property type="entry name" value="Nucleotide-binding domain"/>
    <property type="match status" value="2"/>
</dbReference>
<feature type="domain" description="FAD/NAD(P)-binding" evidence="6">
    <location>
        <begin position="368"/>
        <end position="461"/>
    </location>
</feature>
<feature type="domain" description="Dihydroprymidine dehydrogenase" evidence="7">
    <location>
        <begin position="25"/>
        <end position="131"/>
    </location>
</feature>
<evidence type="ECO:0000256" key="5">
    <source>
        <dbReference type="SAM" id="MobiDB-lite"/>
    </source>
</evidence>
<keyword evidence="3" id="KW-0314">Glutamate biosynthesis</keyword>
<protein>
    <submittedName>
        <fullName evidence="8">Glutamate synthase [NADPH] small chain</fullName>
        <ecNumber evidence="8">1.4.1.13</ecNumber>
    </submittedName>
</protein>
<dbReference type="SUPFAM" id="SSF46548">
    <property type="entry name" value="alpha-helical ferredoxin"/>
    <property type="match status" value="1"/>
</dbReference>
<dbReference type="InterPro" id="IPR036188">
    <property type="entry name" value="FAD/NAD-bd_sf"/>
</dbReference>
<dbReference type="Gene3D" id="1.10.1060.10">
    <property type="entry name" value="Alpha-helical ferredoxin"/>
    <property type="match status" value="1"/>
</dbReference>
<organism evidence="8">
    <name type="scientific">hydrothermal vent metagenome</name>
    <dbReference type="NCBI Taxonomy" id="652676"/>
    <lineage>
        <taxon>unclassified sequences</taxon>
        <taxon>metagenomes</taxon>
        <taxon>ecological metagenomes</taxon>
    </lineage>
</organism>
<comment type="pathway">
    <text evidence="4">Amino-acid biosynthesis.</text>
</comment>
<evidence type="ECO:0000256" key="4">
    <source>
        <dbReference type="ARBA" id="ARBA00029440"/>
    </source>
</evidence>
<evidence type="ECO:0000313" key="8">
    <source>
        <dbReference type="EMBL" id="CUV01245.1"/>
    </source>
</evidence>
<evidence type="ECO:0000259" key="6">
    <source>
        <dbReference type="Pfam" id="PF07992"/>
    </source>
</evidence>
<dbReference type="NCBIfam" id="TIGR01317">
    <property type="entry name" value="GOGAT_sm_gam"/>
    <property type="match status" value="1"/>
</dbReference>
<evidence type="ECO:0000256" key="3">
    <source>
        <dbReference type="ARBA" id="ARBA00023164"/>
    </source>
</evidence>
<dbReference type="PANTHER" id="PTHR43100:SF1">
    <property type="entry name" value="GLUTAMATE SYNTHASE [NADPH] SMALL CHAIN"/>
    <property type="match status" value="1"/>
</dbReference>
<dbReference type="Gene3D" id="3.50.50.60">
    <property type="entry name" value="FAD/NAD(P)-binding domain"/>
    <property type="match status" value="2"/>
</dbReference>
<dbReference type="InterPro" id="IPR009051">
    <property type="entry name" value="Helical_ferredxn"/>
</dbReference>
<dbReference type="InterPro" id="IPR006005">
    <property type="entry name" value="Glut_synth_ssu1"/>
</dbReference>
<dbReference type="Pfam" id="PF07992">
    <property type="entry name" value="Pyr_redox_2"/>
    <property type="match status" value="2"/>
</dbReference>
<feature type="compositionally biased region" description="Basic and acidic residues" evidence="5">
    <location>
        <begin position="14"/>
        <end position="23"/>
    </location>
</feature>
<accession>A0A160V7X9</accession>
<dbReference type="GO" id="GO:0004355">
    <property type="term" value="F:glutamate synthase (NADPH) activity"/>
    <property type="evidence" value="ECO:0007669"/>
    <property type="project" value="UniProtKB-EC"/>
</dbReference>
<feature type="domain" description="FAD/NAD(P)-binding" evidence="6">
    <location>
        <begin position="144"/>
        <end position="316"/>
    </location>
</feature>
<sequence>MGKPTGFMDSGRQPPERRSVAERKGDYRELYQPWGEERAKEQGSRCMDCAVPFCHMGCPLGNVIPDFNHQVYLGDWEGALGILLSTNNFPEFTGRICPAPCEASCVLSINSDPVTIEYIEKEIVDRGFENGWIKPEPPANRTGKKVAVVGSGPAGLAAAQQLNRAGHLVTVIERAGYIGGLLVLGIPEFKLGKSVVQRRVDLMAAEGITFLTDTHVGVDYPVDRLLSEFDAVCLAIGSTKARELEVPGRELDGVHLAMDYLSQQNRVLSGEEIPADERIDAEGKRVVILGGGDTGADCLGTAHRQGAEVVHQIELLAEPPDERPSNNPWPQWPLILRTSPAHEEGGIRDYAVLTKSFTGSDGKLEKLHGVKVEWKEGANGGRPTMEEIPGSEFEIETELTLLAMGFLHPEPDGMLDQLGVELDARGNVAIDGNRMSSVSKFFAAGDAARGQSLVVWAIAEGRETARAIDLFLMGETSLPHSLPEQG</sequence>
<dbReference type="Pfam" id="PF14691">
    <property type="entry name" value="Fer4_20"/>
    <property type="match status" value="1"/>
</dbReference>
<dbReference type="InterPro" id="IPR051394">
    <property type="entry name" value="Glutamate_Synthase"/>
</dbReference>
<dbReference type="EC" id="1.4.1.13" evidence="8"/>
<reference evidence="8" key="1">
    <citation type="submission" date="2015-10" db="EMBL/GenBank/DDBJ databases">
        <authorList>
            <person name="Gilbert D.G."/>
        </authorList>
    </citation>
    <scope>NUCLEOTIDE SEQUENCE</scope>
</reference>
<dbReference type="GO" id="GO:0051536">
    <property type="term" value="F:iron-sulfur cluster binding"/>
    <property type="evidence" value="ECO:0007669"/>
    <property type="project" value="InterPro"/>
</dbReference>
<dbReference type="GO" id="GO:0016639">
    <property type="term" value="F:oxidoreductase activity, acting on the CH-NH2 group of donors, NAD or NADP as acceptor"/>
    <property type="evidence" value="ECO:0007669"/>
    <property type="project" value="InterPro"/>
</dbReference>
<dbReference type="InterPro" id="IPR028261">
    <property type="entry name" value="DPD_II"/>
</dbReference>
<gene>
    <name evidence="8" type="ORF">MGWOODY_Clf1057</name>
</gene>
<dbReference type="PANTHER" id="PTHR43100">
    <property type="entry name" value="GLUTAMATE SYNTHASE [NADPH] SMALL CHAIN"/>
    <property type="match status" value="1"/>
</dbReference>
<keyword evidence="2 8" id="KW-0560">Oxidoreductase</keyword>
<dbReference type="AlphaFoldDB" id="A0A160V7X9"/>